<comment type="caution">
    <text evidence="1">The sequence shown here is derived from an EMBL/GenBank/DDBJ whole genome shotgun (WGS) entry which is preliminary data.</text>
</comment>
<gene>
    <name evidence="1" type="ORF">CBM2613_A250337</name>
</gene>
<dbReference type="Proteomes" id="UP000256952">
    <property type="component" value="Chromosome CBM2613_a"/>
</dbReference>
<organism evidence="1">
    <name type="scientific">Cupriavidus taiwanensis</name>
    <dbReference type="NCBI Taxonomy" id="164546"/>
    <lineage>
        <taxon>Bacteria</taxon>
        <taxon>Pseudomonadati</taxon>
        <taxon>Pseudomonadota</taxon>
        <taxon>Betaproteobacteria</taxon>
        <taxon>Burkholderiales</taxon>
        <taxon>Burkholderiaceae</taxon>
        <taxon>Cupriavidus</taxon>
    </lineage>
</organism>
<protein>
    <submittedName>
        <fullName evidence="1">Uncharacterized protein</fullName>
    </submittedName>
</protein>
<dbReference type="AlphaFoldDB" id="A0A375E564"/>
<name>A0A375E564_9BURK</name>
<proteinExistence type="predicted"/>
<reference evidence="1" key="1">
    <citation type="submission" date="2018-01" db="EMBL/GenBank/DDBJ databases">
        <authorList>
            <person name="Clerissi C."/>
        </authorList>
    </citation>
    <scope>NUCLEOTIDE SEQUENCE</scope>
    <source>
        <strain evidence="1">Cupriavidus taiwanensis STM 8556</strain>
    </source>
</reference>
<accession>A0A375E564</accession>
<evidence type="ECO:0000313" key="1">
    <source>
        <dbReference type="EMBL" id="SOZ59724.1"/>
    </source>
</evidence>
<dbReference type="EMBL" id="OFTH01000018">
    <property type="protein sequence ID" value="SOZ59724.1"/>
    <property type="molecule type" value="Genomic_DNA"/>
</dbReference>
<sequence>MATPLALEKSMVRAQHPKKEIEGALGHAESRNWRVEAAKGRGHAWGRIYCSHNDSACRAGEFCVISIYCTPRSPSSHANRIRRIVDNCLHRYQVPVPVELTEKPPPWNTRSP</sequence>